<dbReference type="InterPro" id="IPR000086">
    <property type="entry name" value="NUDIX_hydrolase_dom"/>
</dbReference>
<keyword evidence="1" id="KW-0378">Hydrolase</keyword>
<feature type="domain" description="Nudix hydrolase" evidence="2">
    <location>
        <begin position="32"/>
        <end position="163"/>
    </location>
</feature>
<evidence type="ECO:0000313" key="4">
    <source>
        <dbReference type="Proteomes" id="UP000642829"/>
    </source>
</evidence>
<dbReference type="PROSITE" id="PS51462">
    <property type="entry name" value="NUDIX"/>
    <property type="match status" value="1"/>
</dbReference>
<name>A0A8J3DFK2_9BACT</name>
<proteinExistence type="predicted"/>
<protein>
    <recommendedName>
        <fullName evidence="2">Nudix hydrolase domain-containing protein</fullName>
    </recommendedName>
</protein>
<dbReference type="PANTHER" id="PTHR10885:SF0">
    <property type="entry name" value="ISOPENTENYL-DIPHOSPHATE DELTA-ISOMERASE"/>
    <property type="match status" value="1"/>
</dbReference>
<dbReference type="EMBL" id="BMXG01000008">
    <property type="protein sequence ID" value="GHC00688.1"/>
    <property type="molecule type" value="Genomic_DNA"/>
</dbReference>
<dbReference type="SUPFAM" id="SSF55811">
    <property type="entry name" value="Nudix"/>
    <property type="match status" value="1"/>
</dbReference>
<evidence type="ECO:0000313" key="3">
    <source>
        <dbReference type="EMBL" id="GHC00688.1"/>
    </source>
</evidence>
<dbReference type="Pfam" id="PF00293">
    <property type="entry name" value="NUDIX"/>
    <property type="match status" value="1"/>
</dbReference>
<dbReference type="Gene3D" id="3.90.79.10">
    <property type="entry name" value="Nucleoside Triphosphate Pyrophosphohydrolase"/>
    <property type="match status" value="1"/>
</dbReference>
<gene>
    <name evidence="3" type="ORF">GCM10007047_16420</name>
</gene>
<sequence>MPSNPNEIFDVVDENDSVIGQAPRGVVHADGLRHRAVHILVLNSTGQVFLQKRSMSKDQMPGVWTTSASGHVDSGEDYGIAAVREIGEELGIHLDGPSALELLFKHPACHRTGEEFIQIYRITWDGEMTLDPEEIDGGAWHSPEELDALIRADRRNYAPSFRLIWGIVQGYGEEAFFGDSSD</sequence>
<dbReference type="CDD" id="cd04692">
    <property type="entry name" value="NUDIX_Hydrolase"/>
    <property type="match status" value="1"/>
</dbReference>
<organism evidence="3 4">
    <name type="scientific">Cerasicoccus arenae</name>
    <dbReference type="NCBI Taxonomy" id="424488"/>
    <lineage>
        <taxon>Bacteria</taxon>
        <taxon>Pseudomonadati</taxon>
        <taxon>Verrucomicrobiota</taxon>
        <taxon>Opitutia</taxon>
        <taxon>Puniceicoccales</taxon>
        <taxon>Cerasicoccaceae</taxon>
        <taxon>Cerasicoccus</taxon>
    </lineage>
</organism>
<accession>A0A8J3DFK2</accession>
<dbReference type="Proteomes" id="UP000642829">
    <property type="component" value="Unassembled WGS sequence"/>
</dbReference>
<evidence type="ECO:0000256" key="1">
    <source>
        <dbReference type="ARBA" id="ARBA00022801"/>
    </source>
</evidence>
<keyword evidence="4" id="KW-1185">Reference proteome</keyword>
<comment type="caution">
    <text evidence="3">The sequence shown here is derived from an EMBL/GenBank/DDBJ whole genome shotgun (WGS) entry which is preliminary data.</text>
</comment>
<evidence type="ECO:0000259" key="2">
    <source>
        <dbReference type="PROSITE" id="PS51462"/>
    </source>
</evidence>
<dbReference type="GO" id="GO:0016787">
    <property type="term" value="F:hydrolase activity"/>
    <property type="evidence" value="ECO:0007669"/>
    <property type="project" value="UniProtKB-KW"/>
</dbReference>
<dbReference type="PROSITE" id="PS00893">
    <property type="entry name" value="NUDIX_BOX"/>
    <property type="match status" value="1"/>
</dbReference>
<dbReference type="InterPro" id="IPR015797">
    <property type="entry name" value="NUDIX_hydrolase-like_dom_sf"/>
</dbReference>
<reference evidence="3" key="1">
    <citation type="journal article" date="2014" name="Int. J. Syst. Evol. Microbiol.">
        <title>Complete genome sequence of Corynebacterium casei LMG S-19264T (=DSM 44701T), isolated from a smear-ripened cheese.</title>
        <authorList>
            <consortium name="US DOE Joint Genome Institute (JGI-PGF)"/>
            <person name="Walter F."/>
            <person name="Albersmeier A."/>
            <person name="Kalinowski J."/>
            <person name="Ruckert C."/>
        </authorList>
    </citation>
    <scope>NUCLEOTIDE SEQUENCE</scope>
    <source>
        <strain evidence="3">KCTC 12870</strain>
    </source>
</reference>
<dbReference type="InterPro" id="IPR020084">
    <property type="entry name" value="NUDIX_hydrolase_CS"/>
</dbReference>
<reference evidence="3" key="2">
    <citation type="submission" date="2020-09" db="EMBL/GenBank/DDBJ databases">
        <authorList>
            <person name="Sun Q."/>
            <person name="Kim S."/>
        </authorList>
    </citation>
    <scope>NUCLEOTIDE SEQUENCE</scope>
    <source>
        <strain evidence="3">KCTC 12870</strain>
    </source>
</reference>
<dbReference type="AlphaFoldDB" id="A0A8J3DFK2"/>
<dbReference type="PANTHER" id="PTHR10885">
    <property type="entry name" value="ISOPENTENYL-DIPHOSPHATE DELTA-ISOMERASE"/>
    <property type="match status" value="1"/>
</dbReference>